<feature type="transmembrane region" description="Helical" evidence="7">
    <location>
        <begin position="152"/>
        <end position="174"/>
    </location>
</feature>
<dbReference type="RefSeq" id="WP_420806430.1">
    <property type="nucleotide sequence ID" value="NZ_AYYR01000053.1"/>
</dbReference>
<evidence type="ECO:0000256" key="6">
    <source>
        <dbReference type="ARBA" id="ARBA00023136"/>
    </source>
</evidence>
<evidence type="ECO:0000256" key="5">
    <source>
        <dbReference type="ARBA" id="ARBA00022989"/>
    </source>
</evidence>
<feature type="transmembrane region" description="Helical" evidence="7">
    <location>
        <begin position="211"/>
        <end position="233"/>
    </location>
</feature>
<keyword evidence="6 7" id="KW-0472">Membrane</keyword>
<evidence type="ECO:0000256" key="1">
    <source>
        <dbReference type="ARBA" id="ARBA00004651"/>
    </source>
</evidence>
<keyword evidence="3" id="KW-1003">Cell membrane</keyword>
<dbReference type="PANTHER" id="PTHR30106:SF1">
    <property type="entry name" value="UPF0324 MEMBRANE PROTEIN FN0533"/>
    <property type="match status" value="1"/>
</dbReference>
<dbReference type="PANTHER" id="PTHR30106">
    <property type="entry name" value="INNER MEMBRANE PROTEIN YEIH-RELATED"/>
    <property type="match status" value="1"/>
</dbReference>
<gene>
    <name evidence="8" type="ORF">FC82_GL002275</name>
</gene>
<dbReference type="Proteomes" id="UP000051845">
    <property type="component" value="Unassembled WGS sequence"/>
</dbReference>
<evidence type="ECO:0000256" key="4">
    <source>
        <dbReference type="ARBA" id="ARBA00022692"/>
    </source>
</evidence>
<accession>A0A0R2BI90</accession>
<dbReference type="InterPro" id="IPR018383">
    <property type="entry name" value="UPF0324_pro"/>
</dbReference>
<protein>
    <submittedName>
        <fullName evidence="8">Uncharacterized protein</fullName>
    </submittedName>
</protein>
<feature type="transmembrane region" description="Helical" evidence="7">
    <location>
        <begin position="122"/>
        <end position="140"/>
    </location>
</feature>
<dbReference type="STRING" id="33960.TY91_05870"/>
<keyword evidence="5 7" id="KW-1133">Transmembrane helix</keyword>
<evidence type="ECO:0000313" key="8">
    <source>
        <dbReference type="EMBL" id="KRM75404.1"/>
    </source>
</evidence>
<dbReference type="AlphaFoldDB" id="A0A0R2BI90"/>
<evidence type="ECO:0000256" key="2">
    <source>
        <dbReference type="ARBA" id="ARBA00007977"/>
    </source>
</evidence>
<comment type="similarity">
    <text evidence="2">Belongs to the UPF0324 family.</text>
</comment>
<feature type="transmembrane region" description="Helical" evidence="7">
    <location>
        <begin position="91"/>
        <end position="110"/>
    </location>
</feature>
<feature type="transmembrane region" description="Helical" evidence="7">
    <location>
        <begin position="313"/>
        <end position="335"/>
    </location>
</feature>
<feature type="transmembrane region" description="Helical" evidence="7">
    <location>
        <begin position="284"/>
        <end position="301"/>
    </location>
</feature>
<dbReference type="PATRIC" id="fig|1423733.4.peg.2387"/>
<evidence type="ECO:0000313" key="9">
    <source>
        <dbReference type="Proteomes" id="UP000051845"/>
    </source>
</evidence>
<sequence>MIMKPVRAVLPGFSLSFLIAIISQWINADFIKGIGAPTVALLIGVLLGNTIIRQPLWYSGTAWSEKRLLEYSVMLLGATITFQTIQQLKGSGIVFILLQMTITIVFALLLGKRLHFSEGMTLMMAGGNAVCGSSAIAAIAPTIEAKDDDKRLAITLVNLMGTVLMLTLPLISLLAFHHDNFLRGALIGGTVQSVGQVIASATMVNQETTTFATLFKILRIIMLIAVVLIFSQIHRRNQPQDHQKISIADSAKRALPWYVVGFVALCALNSWLTFNPIISDGAHLLSGWCEVTALAAIGLRLNFAAFIKAGRKLAYFGGGVLIVQVASALILITILL</sequence>
<feature type="transmembrane region" description="Helical" evidence="7">
    <location>
        <begin position="254"/>
        <end position="272"/>
    </location>
</feature>
<evidence type="ECO:0000256" key="7">
    <source>
        <dbReference type="SAM" id="Phobius"/>
    </source>
</evidence>
<feature type="transmembrane region" description="Helical" evidence="7">
    <location>
        <begin position="38"/>
        <end position="56"/>
    </location>
</feature>
<comment type="caution">
    <text evidence="8">The sequence shown here is derived from an EMBL/GenBank/DDBJ whole genome shotgun (WGS) entry which is preliminary data.</text>
</comment>
<comment type="subcellular location">
    <subcellularLocation>
        <location evidence="1">Cell membrane</location>
        <topology evidence="1">Multi-pass membrane protein</topology>
    </subcellularLocation>
</comment>
<organism evidence="8 9">
    <name type="scientific">Secundilactobacillus collinoides DSM 20515 = JCM 1123</name>
    <dbReference type="NCBI Taxonomy" id="1423733"/>
    <lineage>
        <taxon>Bacteria</taxon>
        <taxon>Bacillati</taxon>
        <taxon>Bacillota</taxon>
        <taxon>Bacilli</taxon>
        <taxon>Lactobacillales</taxon>
        <taxon>Lactobacillaceae</taxon>
        <taxon>Secundilactobacillus</taxon>
    </lineage>
</organism>
<proteinExistence type="inferred from homology"/>
<evidence type="ECO:0000256" key="3">
    <source>
        <dbReference type="ARBA" id="ARBA00022475"/>
    </source>
</evidence>
<keyword evidence="4 7" id="KW-0812">Transmembrane</keyword>
<dbReference type="Pfam" id="PF03601">
    <property type="entry name" value="Cons_hypoth698"/>
    <property type="match status" value="1"/>
</dbReference>
<dbReference type="EMBL" id="AYYR01000053">
    <property type="protein sequence ID" value="KRM75404.1"/>
    <property type="molecule type" value="Genomic_DNA"/>
</dbReference>
<reference evidence="8 9" key="1">
    <citation type="journal article" date="2015" name="Genome Announc.">
        <title>Expanding the biotechnology potential of lactobacilli through comparative genomics of 213 strains and associated genera.</title>
        <authorList>
            <person name="Sun Z."/>
            <person name="Harris H.M."/>
            <person name="McCann A."/>
            <person name="Guo C."/>
            <person name="Argimon S."/>
            <person name="Zhang W."/>
            <person name="Yang X."/>
            <person name="Jeffery I.B."/>
            <person name="Cooney J.C."/>
            <person name="Kagawa T.F."/>
            <person name="Liu W."/>
            <person name="Song Y."/>
            <person name="Salvetti E."/>
            <person name="Wrobel A."/>
            <person name="Rasinkangas P."/>
            <person name="Parkhill J."/>
            <person name="Rea M.C."/>
            <person name="O'Sullivan O."/>
            <person name="Ritari J."/>
            <person name="Douillard F.P."/>
            <person name="Paul Ross R."/>
            <person name="Yang R."/>
            <person name="Briner A.E."/>
            <person name="Felis G.E."/>
            <person name="de Vos W.M."/>
            <person name="Barrangou R."/>
            <person name="Klaenhammer T.R."/>
            <person name="Caufield P.W."/>
            <person name="Cui Y."/>
            <person name="Zhang H."/>
            <person name="O'Toole P.W."/>
        </authorList>
    </citation>
    <scope>NUCLEOTIDE SEQUENCE [LARGE SCALE GENOMIC DNA]</scope>
    <source>
        <strain evidence="8 9">DSM 20515</strain>
    </source>
</reference>
<name>A0A0R2BI90_SECCO</name>
<dbReference type="GO" id="GO:0005886">
    <property type="term" value="C:plasma membrane"/>
    <property type="evidence" value="ECO:0007669"/>
    <property type="project" value="UniProtKB-SubCell"/>
</dbReference>